<dbReference type="EMBL" id="JXTB01000177">
    <property type="protein sequence ID" value="PON55917.1"/>
    <property type="molecule type" value="Genomic_DNA"/>
</dbReference>
<dbReference type="AlphaFoldDB" id="A0A2P5C4D9"/>
<accession>A0A2P5C4D9</accession>
<dbReference type="OrthoDB" id="10340418at2759"/>
<reference evidence="2" key="1">
    <citation type="submission" date="2016-06" db="EMBL/GenBank/DDBJ databases">
        <title>Parallel loss of symbiosis genes in relatives of nitrogen-fixing non-legume Parasponia.</title>
        <authorList>
            <person name="Van Velzen R."/>
            <person name="Holmer R."/>
            <person name="Bu F."/>
            <person name="Rutten L."/>
            <person name="Van Zeijl A."/>
            <person name="Liu W."/>
            <person name="Santuari L."/>
            <person name="Cao Q."/>
            <person name="Sharma T."/>
            <person name="Shen D."/>
            <person name="Roswanjaya Y."/>
            <person name="Wardhani T."/>
            <person name="Kalhor M.S."/>
            <person name="Jansen J."/>
            <person name="Van den Hoogen J."/>
            <person name="Gungor B."/>
            <person name="Hartog M."/>
            <person name="Hontelez J."/>
            <person name="Verver J."/>
            <person name="Yang W.-C."/>
            <person name="Schijlen E."/>
            <person name="Repin R."/>
            <person name="Schilthuizen M."/>
            <person name="Schranz E."/>
            <person name="Heidstra R."/>
            <person name="Miyata K."/>
            <person name="Fedorova E."/>
            <person name="Kohlen W."/>
            <person name="Bisseling T."/>
            <person name="Smit S."/>
            <person name="Geurts R."/>
        </authorList>
    </citation>
    <scope>NUCLEOTIDE SEQUENCE [LARGE SCALE GENOMIC DNA]</scope>
    <source>
        <strain evidence="2">cv. WU1-14</strain>
    </source>
</reference>
<name>A0A2P5C4D9_PARAD</name>
<evidence type="ECO:0000313" key="1">
    <source>
        <dbReference type="EMBL" id="PON55917.1"/>
    </source>
</evidence>
<dbReference type="Proteomes" id="UP000237105">
    <property type="component" value="Unassembled WGS sequence"/>
</dbReference>
<evidence type="ECO:0000313" key="2">
    <source>
        <dbReference type="Proteomes" id="UP000237105"/>
    </source>
</evidence>
<keyword evidence="2" id="KW-1185">Reference proteome</keyword>
<gene>
    <name evidence="1" type="ORF">PanWU01x14_184890</name>
</gene>
<proteinExistence type="predicted"/>
<comment type="caution">
    <text evidence="1">The sequence shown here is derived from an EMBL/GenBank/DDBJ whole genome shotgun (WGS) entry which is preliminary data.</text>
</comment>
<protein>
    <submittedName>
        <fullName evidence="1">Uncharacterized protein</fullName>
    </submittedName>
</protein>
<organism evidence="1 2">
    <name type="scientific">Parasponia andersonii</name>
    <name type="common">Sponia andersonii</name>
    <dbReference type="NCBI Taxonomy" id="3476"/>
    <lineage>
        <taxon>Eukaryota</taxon>
        <taxon>Viridiplantae</taxon>
        <taxon>Streptophyta</taxon>
        <taxon>Embryophyta</taxon>
        <taxon>Tracheophyta</taxon>
        <taxon>Spermatophyta</taxon>
        <taxon>Magnoliopsida</taxon>
        <taxon>eudicotyledons</taxon>
        <taxon>Gunneridae</taxon>
        <taxon>Pentapetalae</taxon>
        <taxon>rosids</taxon>
        <taxon>fabids</taxon>
        <taxon>Rosales</taxon>
        <taxon>Cannabaceae</taxon>
        <taxon>Parasponia</taxon>
    </lineage>
</organism>
<sequence>MGHGPHFQSTGKKNAVNDQLHAISTSEVLLTGVSISPSLYARNPSWTHGEVRIGVRRASE</sequence>